<dbReference type="Pfam" id="PF01535">
    <property type="entry name" value="PPR"/>
    <property type="match status" value="1"/>
</dbReference>
<evidence type="ECO:0008006" key="5">
    <source>
        <dbReference type="Google" id="ProtNLM"/>
    </source>
</evidence>
<dbReference type="PANTHER" id="PTHR47928">
    <property type="entry name" value="REPEAT-CONTAINING PROTEIN, PUTATIVE-RELATED"/>
    <property type="match status" value="1"/>
</dbReference>
<evidence type="ECO:0000313" key="3">
    <source>
        <dbReference type="EMBL" id="KAG9442719.1"/>
    </source>
</evidence>
<comment type="caution">
    <text evidence="3">The sequence shown here is derived from an EMBL/GenBank/DDBJ whole genome shotgun (WGS) entry which is preliminary data.</text>
</comment>
<dbReference type="Proteomes" id="UP000825729">
    <property type="component" value="Unassembled WGS sequence"/>
</dbReference>
<keyword evidence="4" id="KW-1185">Reference proteome</keyword>
<keyword evidence="1" id="KW-0677">Repeat</keyword>
<dbReference type="InterPro" id="IPR011990">
    <property type="entry name" value="TPR-like_helical_dom_sf"/>
</dbReference>
<dbReference type="InterPro" id="IPR002885">
    <property type="entry name" value="PPR_rpt"/>
</dbReference>
<sequence>MYAICGDMTHARLLFDDDDSFILKTKNTFLWNFMIRGYVDYGAPGTALSLCDEMLLWGQKPDNLTFPFLLEACGDLSLHQLGMRIHGQTIINIKGLGNCLRVRNSLIDTHASVAAWSKVFDDGEKEDVVSWTAMIGGYDLNGNPGEAFLLSHQMLQFSEIKLTSVTLTTLLSACLGWSSSLKHGISIHRIAIRKYGQLRMDIVVETALIDMYAKCGQPYLCHNLFTNTSRRKTVPWNAVISGYTHKWTLAREAVLIFNQMRAEAVPCNTSTIIEPIYELLNGSSLLPTPSVAEANWVSQGSDLCHQFMCFRNANESSRWLCEFRIGKKFLCILSAC</sequence>
<evidence type="ECO:0000313" key="4">
    <source>
        <dbReference type="Proteomes" id="UP000825729"/>
    </source>
</evidence>
<evidence type="ECO:0000256" key="2">
    <source>
        <dbReference type="PROSITE-ProRule" id="PRU00708"/>
    </source>
</evidence>
<dbReference type="AlphaFoldDB" id="A0AAV7E3G1"/>
<evidence type="ECO:0000256" key="1">
    <source>
        <dbReference type="ARBA" id="ARBA00022737"/>
    </source>
</evidence>
<proteinExistence type="predicted"/>
<organism evidence="3 4">
    <name type="scientific">Aristolochia fimbriata</name>
    <name type="common">White veined hardy Dutchman's pipe vine</name>
    <dbReference type="NCBI Taxonomy" id="158543"/>
    <lineage>
        <taxon>Eukaryota</taxon>
        <taxon>Viridiplantae</taxon>
        <taxon>Streptophyta</taxon>
        <taxon>Embryophyta</taxon>
        <taxon>Tracheophyta</taxon>
        <taxon>Spermatophyta</taxon>
        <taxon>Magnoliopsida</taxon>
        <taxon>Magnoliidae</taxon>
        <taxon>Piperales</taxon>
        <taxon>Aristolochiaceae</taxon>
        <taxon>Aristolochia</taxon>
    </lineage>
</organism>
<name>A0AAV7E3G1_ARIFI</name>
<feature type="repeat" description="PPR" evidence="2">
    <location>
        <begin position="27"/>
        <end position="61"/>
    </location>
</feature>
<reference evidence="3 4" key="1">
    <citation type="submission" date="2021-07" db="EMBL/GenBank/DDBJ databases">
        <title>The Aristolochia fimbriata genome: insights into angiosperm evolution, floral development and chemical biosynthesis.</title>
        <authorList>
            <person name="Jiao Y."/>
        </authorList>
    </citation>
    <scope>NUCLEOTIDE SEQUENCE [LARGE SCALE GENOMIC DNA]</scope>
    <source>
        <strain evidence="3">IBCAS-2021</strain>
        <tissue evidence="3">Leaf</tissue>
    </source>
</reference>
<dbReference type="Gene3D" id="1.25.40.10">
    <property type="entry name" value="Tetratricopeptide repeat domain"/>
    <property type="match status" value="3"/>
</dbReference>
<dbReference type="PANTHER" id="PTHR47928:SF155">
    <property type="entry name" value="OS05G0439300 PROTEIN"/>
    <property type="match status" value="1"/>
</dbReference>
<dbReference type="InterPro" id="IPR050421">
    <property type="entry name" value="PPR"/>
</dbReference>
<dbReference type="EMBL" id="JAINDJ010000007">
    <property type="protein sequence ID" value="KAG9442719.1"/>
    <property type="molecule type" value="Genomic_DNA"/>
</dbReference>
<accession>A0AAV7E3G1</accession>
<dbReference type="Pfam" id="PF13041">
    <property type="entry name" value="PPR_2"/>
    <property type="match status" value="1"/>
</dbReference>
<protein>
    <recommendedName>
        <fullName evidence="5">Pentatricopeptide repeat-containing protein</fullName>
    </recommendedName>
</protein>
<dbReference type="PROSITE" id="PS51375">
    <property type="entry name" value="PPR"/>
    <property type="match status" value="1"/>
</dbReference>
<gene>
    <name evidence="3" type="ORF">H6P81_018573</name>
</gene>